<dbReference type="EMBL" id="BNCP01000025">
    <property type="protein sequence ID" value="GIL82936.1"/>
    <property type="molecule type" value="Genomic_DNA"/>
</dbReference>
<dbReference type="OrthoDB" id="552364at2759"/>
<feature type="region of interest" description="Disordered" evidence="1">
    <location>
        <begin position="542"/>
        <end position="564"/>
    </location>
</feature>
<evidence type="ECO:0008006" key="4">
    <source>
        <dbReference type="Google" id="ProtNLM"/>
    </source>
</evidence>
<feature type="region of interest" description="Disordered" evidence="1">
    <location>
        <begin position="157"/>
        <end position="181"/>
    </location>
</feature>
<dbReference type="GO" id="GO:0003723">
    <property type="term" value="F:RNA binding"/>
    <property type="evidence" value="ECO:0007669"/>
    <property type="project" value="TreeGrafter"/>
</dbReference>
<protein>
    <recommendedName>
        <fullName evidence="4">RAP domain-containing protein</fullName>
    </recommendedName>
</protein>
<keyword evidence="3" id="KW-1185">Reference proteome</keyword>
<dbReference type="GO" id="GO:0044528">
    <property type="term" value="P:regulation of mitochondrial mRNA stability"/>
    <property type="evidence" value="ECO:0007669"/>
    <property type="project" value="TreeGrafter"/>
</dbReference>
<dbReference type="GO" id="GO:0005759">
    <property type="term" value="C:mitochondrial matrix"/>
    <property type="evidence" value="ECO:0007669"/>
    <property type="project" value="TreeGrafter"/>
</dbReference>
<gene>
    <name evidence="2" type="ORF">Vretifemale_11838</name>
</gene>
<feature type="compositionally biased region" description="Polar residues" evidence="1">
    <location>
        <begin position="1379"/>
        <end position="1397"/>
    </location>
</feature>
<dbReference type="GO" id="GO:0000963">
    <property type="term" value="P:mitochondrial RNA processing"/>
    <property type="evidence" value="ECO:0007669"/>
    <property type="project" value="TreeGrafter"/>
</dbReference>
<feature type="region of interest" description="Disordered" evidence="1">
    <location>
        <begin position="791"/>
        <end position="839"/>
    </location>
</feature>
<organism evidence="2 3">
    <name type="scientific">Volvox reticuliferus</name>
    <dbReference type="NCBI Taxonomy" id="1737510"/>
    <lineage>
        <taxon>Eukaryota</taxon>
        <taxon>Viridiplantae</taxon>
        <taxon>Chlorophyta</taxon>
        <taxon>core chlorophytes</taxon>
        <taxon>Chlorophyceae</taxon>
        <taxon>CS clade</taxon>
        <taxon>Chlamydomonadales</taxon>
        <taxon>Volvocaceae</taxon>
        <taxon>Volvox</taxon>
    </lineage>
</organism>
<evidence type="ECO:0000256" key="1">
    <source>
        <dbReference type="SAM" id="MobiDB-lite"/>
    </source>
</evidence>
<comment type="caution">
    <text evidence="2">The sequence shown here is derived from an EMBL/GenBank/DDBJ whole genome shotgun (WGS) entry which is preliminary data.</text>
</comment>
<feature type="compositionally biased region" description="Gly residues" evidence="1">
    <location>
        <begin position="1407"/>
        <end position="1418"/>
    </location>
</feature>
<dbReference type="GO" id="GO:0009507">
    <property type="term" value="C:chloroplast"/>
    <property type="evidence" value="ECO:0007669"/>
    <property type="project" value="GOC"/>
</dbReference>
<reference evidence="2" key="1">
    <citation type="journal article" date="2021" name="Proc. Natl. Acad. Sci. U.S.A.">
        <title>Three genomes in the algal genus Volvox reveal the fate of a haploid sex-determining region after a transition to homothallism.</title>
        <authorList>
            <person name="Yamamoto K."/>
            <person name="Hamaji T."/>
            <person name="Kawai-Toyooka H."/>
            <person name="Matsuzaki R."/>
            <person name="Takahashi F."/>
            <person name="Nishimura Y."/>
            <person name="Kawachi M."/>
            <person name="Noguchi H."/>
            <person name="Minakuchi Y."/>
            <person name="Umen J.G."/>
            <person name="Toyoda A."/>
            <person name="Nozaki H."/>
        </authorList>
    </citation>
    <scope>NUCLEOTIDE SEQUENCE</scope>
    <source>
        <strain evidence="2">NIES-3786</strain>
    </source>
</reference>
<evidence type="ECO:0000313" key="2">
    <source>
        <dbReference type="EMBL" id="GIL82936.1"/>
    </source>
</evidence>
<dbReference type="GO" id="GO:1901259">
    <property type="term" value="P:chloroplast rRNA processing"/>
    <property type="evidence" value="ECO:0007669"/>
    <property type="project" value="TreeGrafter"/>
</dbReference>
<dbReference type="PANTHER" id="PTHR21228">
    <property type="entry name" value="FAST LEU-RICH DOMAIN-CONTAINING"/>
    <property type="match status" value="1"/>
</dbReference>
<dbReference type="InterPro" id="IPR050870">
    <property type="entry name" value="FAST_kinase"/>
</dbReference>
<dbReference type="PANTHER" id="PTHR21228:SF40">
    <property type="entry name" value="LD45607P"/>
    <property type="match status" value="1"/>
</dbReference>
<evidence type="ECO:0000313" key="3">
    <source>
        <dbReference type="Proteomes" id="UP000747110"/>
    </source>
</evidence>
<feature type="compositionally biased region" description="Basic residues" evidence="1">
    <location>
        <begin position="815"/>
        <end position="827"/>
    </location>
</feature>
<dbReference type="Proteomes" id="UP000747110">
    <property type="component" value="Unassembled WGS sequence"/>
</dbReference>
<feature type="region of interest" description="Disordered" evidence="1">
    <location>
        <begin position="1337"/>
        <end position="1421"/>
    </location>
</feature>
<accession>A0A8J4CH59</accession>
<name>A0A8J4CH59_9CHLO</name>
<dbReference type="GO" id="GO:0035770">
    <property type="term" value="C:ribonucleoprotein granule"/>
    <property type="evidence" value="ECO:0007669"/>
    <property type="project" value="TreeGrafter"/>
</dbReference>
<sequence length="1807" mass="193015">MDINTLMSTRNTNSIIDLQSSRNNLVYSARRRAEQTSKLVGAATHFGRPRKPNDAELSNVKYLNDRPTVLCTEEVFVLAPSPRRKAVASPGPSRLPHNAILPSDGITLPYPPSSCVERVQILPGMTPINDSRYHAAQYLAHGHVGGAGTELTEPTDYGTRPESGQVQWRRSPPAARGGQVSTIPWTSCTNSRYVLNGLERDAELLAQNQDACFVALDRLTRARTAAVPPPRDLLPALLLALRGHCRIGHSSGLSLQHLLHVSRQLVRLRPRSQELSAGGVELAFQGPAVAEKPFARSPNRRTNSIAASDAAATAELYALVDQLAVSTACRLGTAKEEKGSAESSPSVDGCHVISDTISHCDGLDGEADVAVAACCAAAIFHNLVKLGGGSVSYGGGMQRLAEAIAAARQALVPSLDSRSLQDLIWALGKLGASIKDLPPVRQLLVALMARLAEPGLLDRMSTVGLSMVVYGMGKVGLPYADMHVRRAVAAAVVAAASESGPRGCKPQALANIAWGLSRMASPSAGPAVRPAAAVTSQGATLSLQPLQPQKRRHAQGSSSSLCDSNAPELAACVELAKAAMRQLDHFKPRELANLLGGLAALGTFTDPQVISLLDACRTYARLRLGELRPHDVAELLYAYAIAATAMAPVLPRGSSQPIAAFVRERQLLPLPRQKIGAAMSTDNTTRVADGIVHGLEPLQDPELWALLERRCMEVLPDCPTYQVATMLWAFTHLGHPPASLLSAVVAALASRPYGKDRTGQIQDDPAVAELPPLHEAPGQLLGSVCRANGTTVRLGGNDGPQGTLSRSHQPQQQQRQRRGHQKHKAQHRQQAPQSGRTIEMQRTEGTCRGMVLDLESLPPMQISQLVWALAKLDARVPDRGLRRLCAALQGQVAHFDTKSLLVTIWGLANLGCPGNATLELVVGRLATLLPSLDTEQLPMALWSIAKLMTTANRKSLPSMSVLCFFQASRGPLTVALPQLTPQGIAMVAWAYATAGVNLGDAAMAMLWERAVEVAAAASGKNGRDTGQALAMVAGAMAEFRCRHERLTCAVLAAADVHMAAALQPVSLSLPENHTPRSANVPQGVKSHLEQASIAEGVWLSSMACSLGRLGVHDARFLDMACRQARLLAPMLSPREAIPLLWGLGVIARRAGGVASGIDKKHGMIRTRCNSGSRDGCGVPPDVIAGLTEVIERAILASAQTPSTSSRRTQRRGGGTAAATAGAGRAGAGLGAALDGGLLSMFLIACVSHRHRPAAIVLEATSLLLRRGLRSLASHTLCEIAWALAVLRLPKGGDIGVHAMLPLVQGSKLSGGALTTAAMARATAGLYPALPSQCAGQRAASGFNRGGKAHASSLGENSDDAQRHTGKRTPFDADADASRRSNTSVAAASIHSEATATTKPVERRDGGDGSTGGGVGGNAENGSDRIARLRLPRALRWARPEVPLVLVELQRRRRRMLLPCPRSGRDNSVPLTQPGAGAAVMTAACTAQTSANKYASCKRDPQVGDADAIFEWQKRTGTQPMAVRIVALPTPRASHVAPIYPPRHTVPANQVSSQQLLASCLRLLGRRLCVERSEVLTLESLIKVSWAMCVLRMYTPRLFRYCAARAMCCSTTPLEDRPSLLRALVQVRALVARQRPSAWRRLRLRVRWRRRQKSGSTWNVLPATLLAEAQPALGRRLLRCRASLDAAAEAAGLLLEWRNTYEGDRHGVLRLDSRSACALLVVPPWEEEGEGYRQQEQRQRTDAVVPPPPLGDTAVAARLLLLRGWLVACVRVERWLALGPEEQRHQLAALHAQMRSAARVQIQATVTN</sequence>
<proteinExistence type="predicted"/>
<feature type="region of interest" description="Disordered" evidence="1">
    <location>
        <begin position="1198"/>
        <end position="1221"/>
    </location>
</feature>